<gene>
    <name evidence="3" type="ORF">C7999DRAFT_32151</name>
</gene>
<evidence type="ECO:0000313" key="4">
    <source>
        <dbReference type="Proteomes" id="UP001303647"/>
    </source>
</evidence>
<dbReference type="InterPro" id="IPR002575">
    <property type="entry name" value="Aminoglycoside_PTrfase"/>
</dbReference>
<keyword evidence="3" id="KW-0418">Kinase</keyword>
<dbReference type="InterPro" id="IPR011009">
    <property type="entry name" value="Kinase-like_dom_sf"/>
</dbReference>
<reference evidence="3" key="1">
    <citation type="journal article" date="2023" name="Mol. Phylogenet. Evol.">
        <title>Genome-scale phylogeny and comparative genomics of the fungal order Sordariales.</title>
        <authorList>
            <person name="Hensen N."/>
            <person name="Bonometti L."/>
            <person name="Westerberg I."/>
            <person name="Brannstrom I.O."/>
            <person name="Guillou S."/>
            <person name="Cros-Aarteil S."/>
            <person name="Calhoun S."/>
            <person name="Haridas S."/>
            <person name="Kuo A."/>
            <person name="Mondo S."/>
            <person name="Pangilinan J."/>
            <person name="Riley R."/>
            <person name="LaButti K."/>
            <person name="Andreopoulos B."/>
            <person name="Lipzen A."/>
            <person name="Chen C."/>
            <person name="Yan M."/>
            <person name="Daum C."/>
            <person name="Ng V."/>
            <person name="Clum A."/>
            <person name="Steindorff A."/>
            <person name="Ohm R.A."/>
            <person name="Martin F."/>
            <person name="Silar P."/>
            <person name="Natvig D.O."/>
            <person name="Lalanne C."/>
            <person name="Gautier V."/>
            <person name="Ament-Velasquez S.L."/>
            <person name="Kruys A."/>
            <person name="Hutchinson M.I."/>
            <person name="Powell A.J."/>
            <person name="Barry K."/>
            <person name="Miller A.N."/>
            <person name="Grigoriev I.V."/>
            <person name="Debuchy R."/>
            <person name="Gladieux P."/>
            <person name="Hiltunen Thoren M."/>
            <person name="Johannesson H."/>
        </authorList>
    </citation>
    <scope>NUCLEOTIDE SEQUENCE</scope>
    <source>
        <strain evidence="3">CBS 359.72</strain>
    </source>
</reference>
<reference evidence="3" key="2">
    <citation type="submission" date="2023-05" db="EMBL/GenBank/DDBJ databases">
        <authorList>
            <consortium name="Lawrence Berkeley National Laboratory"/>
            <person name="Steindorff A."/>
            <person name="Hensen N."/>
            <person name="Bonometti L."/>
            <person name="Westerberg I."/>
            <person name="Brannstrom I.O."/>
            <person name="Guillou S."/>
            <person name="Cros-Aarteil S."/>
            <person name="Calhoun S."/>
            <person name="Haridas S."/>
            <person name="Kuo A."/>
            <person name="Mondo S."/>
            <person name="Pangilinan J."/>
            <person name="Riley R."/>
            <person name="Labutti K."/>
            <person name="Andreopoulos B."/>
            <person name="Lipzen A."/>
            <person name="Chen C."/>
            <person name="Yanf M."/>
            <person name="Daum C."/>
            <person name="Ng V."/>
            <person name="Clum A."/>
            <person name="Ohm R."/>
            <person name="Martin F."/>
            <person name="Silar P."/>
            <person name="Natvig D."/>
            <person name="Lalanne C."/>
            <person name="Gautier V."/>
            <person name="Ament-Velasquez S.L."/>
            <person name="Kruys A."/>
            <person name="Hutchinson M.I."/>
            <person name="Powell A.J."/>
            <person name="Barry K."/>
            <person name="Miller A.N."/>
            <person name="Grigoriev I.V."/>
            <person name="Debuchy R."/>
            <person name="Gladieux P."/>
            <person name="Thoren M.H."/>
            <person name="Johannesson H."/>
        </authorList>
    </citation>
    <scope>NUCLEOTIDE SEQUENCE</scope>
    <source>
        <strain evidence="3">CBS 359.72</strain>
    </source>
</reference>
<feature type="domain" description="Aminoglycoside phosphotransferase" evidence="2">
    <location>
        <begin position="114"/>
        <end position="284"/>
    </location>
</feature>
<dbReference type="GO" id="GO:0016301">
    <property type="term" value="F:kinase activity"/>
    <property type="evidence" value="ECO:0007669"/>
    <property type="project" value="UniProtKB-KW"/>
</dbReference>
<dbReference type="CDD" id="cd05120">
    <property type="entry name" value="APH_ChoK_like"/>
    <property type="match status" value="1"/>
</dbReference>
<dbReference type="AlphaFoldDB" id="A0AAN7HFA6"/>
<dbReference type="EMBL" id="MU857653">
    <property type="protein sequence ID" value="KAK4247486.1"/>
    <property type="molecule type" value="Genomic_DNA"/>
</dbReference>
<dbReference type="PANTHER" id="PTHR21310:SF58">
    <property type="entry name" value="AMINOGLYCOSIDE PHOSPHOTRANSFERASE DOMAIN-CONTAINING PROTEIN"/>
    <property type="match status" value="1"/>
</dbReference>
<feature type="compositionally biased region" description="Basic and acidic residues" evidence="1">
    <location>
        <begin position="29"/>
        <end position="41"/>
    </location>
</feature>
<name>A0AAN7HFA6_9PEZI</name>
<feature type="region of interest" description="Disordered" evidence="1">
    <location>
        <begin position="1"/>
        <end position="72"/>
    </location>
</feature>
<dbReference type="Pfam" id="PF01636">
    <property type="entry name" value="APH"/>
    <property type="match status" value="1"/>
</dbReference>
<evidence type="ECO:0000313" key="3">
    <source>
        <dbReference type="EMBL" id="KAK4247486.1"/>
    </source>
</evidence>
<dbReference type="Proteomes" id="UP001303647">
    <property type="component" value="Unassembled WGS sequence"/>
</dbReference>
<keyword evidence="4" id="KW-1185">Reference proteome</keyword>
<evidence type="ECO:0000259" key="2">
    <source>
        <dbReference type="Pfam" id="PF01636"/>
    </source>
</evidence>
<organism evidence="3 4">
    <name type="scientific">Corynascus novoguineensis</name>
    <dbReference type="NCBI Taxonomy" id="1126955"/>
    <lineage>
        <taxon>Eukaryota</taxon>
        <taxon>Fungi</taxon>
        <taxon>Dikarya</taxon>
        <taxon>Ascomycota</taxon>
        <taxon>Pezizomycotina</taxon>
        <taxon>Sordariomycetes</taxon>
        <taxon>Sordariomycetidae</taxon>
        <taxon>Sordariales</taxon>
        <taxon>Chaetomiaceae</taxon>
        <taxon>Corynascus</taxon>
    </lineage>
</organism>
<accession>A0AAN7HFA6</accession>
<comment type="caution">
    <text evidence="3">The sequence shown here is derived from an EMBL/GenBank/DDBJ whole genome shotgun (WGS) entry which is preliminary data.</text>
</comment>
<dbReference type="SUPFAM" id="SSF56112">
    <property type="entry name" value="Protein kinase-like (PK-like)"/>
    <property type="match status" value="1"/>
</dbReference>
<dbReference type="Gene3D" id="3.90.1200.10">
    <property type="match status" value="1"/>
</dbReference>
<protein>
    <submittedName>
        <fullName evidence="3">Kinase</fullName>
    </submittedName>
</protein>
<evidence type="ECO:0000256" key="1">
    <source>
        <dbReference type="SAM" id="MobiDB-lite"/>
    </source>
</evidence>
<dbReference type="PANTHER" id="PTHR21310">
    <property type="entry name" value="AMINOGLYCOSIDE PHOSPHOTRANSFERASE-RELATED-RELATED"/>
    <property type="match status" value="1"/>
</dbReference>
<keyword evidence="3" id="KW-0808">Transferase</keyword>
<sequence>MSSSKYPFEGEGKSQPSSPAAEVTPPANDAEHSDRDPDGSVRRLRRRIREKLRAQGRPAPDSPPPPPTLAYSHPLARELLDAGGEVIYEKISCWIVKHACGTRVTKFHLRGIRPAEVEAMRFVSEHTTIPVPRVYDVGEQHLTMEFIEGETLKEAWENTLSVEDRALVVRQLRDYVNQLRAIKSPDGVICSFGGRPAVDSRFFYLEGGPFADEAAYNDFLVSDLVGHSSVRDMIRSQMREDHEIVLTHGDLHAINILARPGVGVVAIIDWELAGFYPEYLDLVRPFRPADWTCGYYKELLNIFPQRYDAEWVVEMVLHQWSHH</sequence>
<proteinExistence type="predicted"/>
<dbReference type="InterPro" id="IPR051678">
    <property type="entry name" value="AGP_Transferase"/>
</dbReference>